<gene>
    <name evidence="7" type="ORF">MENT_LOCUS61494</name>
</gene>
<sequence length="193" mass="22085">MNLNNNLSTSLSTYLQNGDICNYLDLTRINKIDNLVNKLSLLDSLNNKTIFDFLFINIKHQLIVAECTYKSSLNLISSPSLNIGIWTTKLPFIVVPAIFAIISMLLNISLIFVSFKKLKSNLLLPFDSFCQIFALTPFIINFICFLFGITTINYKICFWISLISTIGSYSSFLAIFFLSLERMLIVLFPLRFF</sequence>
<comment type="caution">
    <text evidence="7">The sequence shown here is derived from an EMBL/GenBank/DDBJ whole genome shotgun (WGS) entry which is preliminary data.</text>
</comment>
<dbReference type="PROSITE" id="PS50262">
    <property type="entry name" value="G_PROTEIN_RECEP_F1_2"/>
    <property type="match status" value="1"/>
</dbReference>
<dbReference type="AlphaFoldDB" id="A0A6V7Y9Y8"/>
<dbReference type="InterPro" id="IPR017452">
    <property type="entry name" value="GPCR_Rhodpsn_7TM"/>
</dbReference>
<keyword evidence="2 5" id="KW-0812">Transmembrane</keyword>
<feature type="transmembrane region" description="Helical" evidence="5">
    <location>
        <begin position="158"/>
        <end position="180"/>
    </location>
</feature>
<reference evidence="7 8" key="1">
    <citation type="submission" date="2020-08" db="EMBL/GenBank/DDBJ databases">
        <authorList>
            <person name="Koutsovoulos G."/>
            <person name="Danchin GJ E."/>
        </authorList>
    </citation>
    <scope>NUCLEOTIDE SEQUENCE [LARGE SCALE GENOMIC DNA]</scope>
</reference>
<organism evidence="7 8">
    <name type="scientific">Meloidogyne enterolobii</name>
    <name type="common">Root-knot nematode worm</name>
    <name type="synonym">Meloidogyne mayaguensis</name>
    <dbReference type="NCBI Taxonomy" id="390850"/>
    <lineage>
        <taxon>Eukaryota</taxon>
        <taxon>Metazoa</taxon>
        <taxon>Ecdysozoa</taxon>
        <taxon>Nematoda</taxon>
        <taxon>Chromadorea</taxon>
        <taxon>Rhabditida</taxon>
        <taxon>Tylenchina</taxon>
        <taxon>Tylenchomorpha</taxon>
        <taxon>Tylenchoidea</taxon>
        <taxon>Meloidogynidae</taxon>
        <taxon>Meloidogyninae</taxon>
        <taxon>Meloidogyne</taxon>
    </lineage>
</organism>
<evidence type="ECO:0000256" key="2">
    <source>
        <dbReference type="ARBA" id="ARBA00022692"/>
    </source>
</evidence>
<dbReference type="OrthoDB" id="5896118at2759"/>
<protein>
    <recommendedName>
        <fullName evidence="6">G-protein coupled receptors family 1 profile domain-containing protein</fullName>
    </recommendedName>
</protein>
<dbReference type="EMBL" id="CAJEWN010003407">
    <property type="protein sequence ID" value="CAD2207547.1"/>
    <property type="molecule type" value="Genomic_DNA"/>
</dbReference>
<accession>A0A6V7Y9Y8</accession>
<keyword evidence="4 5" id="KW-0472">Membrane</keyword>
<dbReference type="SUPFAM" id="SSF81321">
    <property type="entry name" value="Family A G protein-coupled receptor-like"/>
    <property type="match status" value="1"/>
</dbReference>
<dbReference type="GO" id="GO:0016020">
    <property type="term" value="C:membrane"/>
    <property type="evidence" value="ECO:0007669"/>
    <property type="project" value="UniProtKB-SubCell"/>
</dbReference>
<feature type="transmembrane region" description="Helical" evidence="5">
    <location>
        <begin position="90"/>
        <end position="112"/>
    </location>
</feature>
<evidence type="ECO:0000313" key="8">
    <source>
        <dbReference type="Proteomes" id="UP000580250"/>
    </source>
</evidence>
<proteinExistence type="predicted"/>
<dbReference type="Proteomes" id="UP000580250">
    <property type="component" value="Unassembled WGS sequence"/>
</dbReference>
<comment type="subcellular location">
    <subcellularLocation>
        <location evidence="1">Membrane</location>
    </subcellularLocation>
</comment>
<evidence type="ECO:0000256" key="5">
    <source>
        <dbReference type="SAM" id="Phobius"/>
    </source>
</evidence>
<evidence type="ECO:0000313" key="7">
    <source>
        <dbReference type="EMBL" id="CAD2207547.1"/>
    </source>
</evidence>
<evidence type="ECO:0000256" key="3">
    <source>
        <dbReference type="ARBA" id="ARBA00022989"/>
    </source>
</evidence>
<feature type="transmembrane region" description="Helical" evidence="5">
    <location>
        <begin position="132"/>
        <end position="152"/>
    </location>
</feature>
<keyword evidence="3 5" id="KW-1133">Transmembrane helix</keyword>
<evidence type="ECO:0000256" key="1">
    <source>
        <dbReference type="ARBA" id="ARBA00004370"/>
    </source>
</evidence>
<name>A0A6V7Y9Y8_MELEN</name>
<feature type="domain" description="G-protein coupled receptors family 1 profile" evidence="6">
    <location>
        <begin position="106"/>
        <end position="193"/>
    </location>
</feature>
<evidence type="ECO:0000259" key="6">
    <source>
        <dbReference type="PROSITE" id="PS50262"/>
    </source>
</evidence>
<evidence type="ECO:0000256" key="4">
    <source>
        <dbReference type="ARBA" id="ARBA00023136"/>
    </source>
</evidence>